<proteinExistence type="predicted"/>
<keyword evidence="1" id="KW-0175">Coiled coil</keyword>
<organism evidence="2">
    <name type="scientific">viral metagenome</name>
    <dbReference type="NCBI Taxonomy" id="1070528"/>
    <lineage>
        <taxon>unclassified sequences</taxon>
        <taxon>metagenomes</taxon>
        <taxon>organismal metagenomes</taxon>
    </lineage>
</organism>
<evidence type="ECO:0000256" key="1">
    <source>
        <dbReference type="SAM" id="Coils"/>
    </source>
</evidence>
<dbReference type="AlphaFoldDB" id="A0A6M3KZ85"/>
<dbReference type="EMBL" id="MT142703">
    <property type="protein sequence ID" value="QJA87399.1"/>
    <property type="molecule type" value="Genomic_DNA"/>
</dbReference>
<accession>A0A6M3KZ85</accession>
<protein>
    <submittedName>
        <fullName evidence="2">Uncharacterized protein</fullName>
    </submittedName>
</protein>
<evidence type="ECO:0000313" key="2">
    <source>
        <dbReference type="EMBL" id="QJA87399.1"/>
    </source>
</evidence>
<gene>
    <name evidence="2" type="ORF">MM415B02999_0003</name>
</gene>
<name>A0A6M3KZ85_9ZZZZ</name>
<sequence>MSDEKETKKEEPQIELKQYDPEKILIEPFDETTVGYMKTMQEQNNVYAGLRQQEETLRLNLNNIKKAVHELRRMRNDELSTIYMPYLNGLRRITPDRRNEFIKINRDMYHNFDIQYKSVQGQRLNRADELGEARLRVLKRLWDIMIAEHGMKEKDLIELLDHSDYGKPQALIRTKAELPTSETVKI</sequence>
<feature type="coiled-coil region" evidence="1">
    <location>
        <begin position="47"/>
        <end position="74"/>
    </location>
</feature>
<reference evidence="2" key="1">
    <citation type="submission" date="2020-03" db="EMBL/GenBank/DDBJ databases">
        <title>The deep terrestrial virosphere.</title>
        <authorList>
            <person name="Holmfeldt K."/>
            <person name="Nilsson E."/>
            <person name="Simone D."/>
            <person name="Lopez-Fernandez M."/>
            <person name="Wu X."/>
            <person name="de Brujin I."/>
            <person name="Lundin D."/>
            <person name="Andersson A."/>
            <person name="Bertilsson S."/>
            <person name="Dopson M."/>
        </authorList>
    </citation>
    <scope>NUCLEOTIDE SEQUENCE</scope>
    <source>
        <strain evidence="2">MM415B02999</strain>
    </source>
</reference>